<protein>
    <submittedName>
        <fullName evidence="2">Uncharacterized protein</fullName>
    </submittedName>
</protein>
<feature type="region of interest" description="Disordered" evidence="1">
    <location>
        <begin position="344"/>
        <end position="368"/>
    </location>
</feature>
<accession>A0ABR1U3D7</accession>
<keyword evidence="3" id="KW-1185">Reference proteome</keyword>
<dbReference type="PANTHER" id="PTHR28037">
    <property type="entry name" value="ALCOHOL O-ACETYLTRANSFERASE 1-RELATED"/>
    <property type="match status" value="1"/>
</dbReference>
<dbReference type="Gene3D" id="3.30.559.10">
    <property type="entry name" value="Chloramphenicol acetyltransferase-like domain"/>
    <property type="match status" value="1"/>
</dbReference>
<dbReference type="Pfam" id="PF07247">
    <property type="entry name" value="AATase"/>
    <property type="match status" value="1"/>
</dbReference>
<evidence type="ECO:0000256" key="1">
    <source>
        <dbReference type="SAM" id="MobiDB-lite"/>
    </source>
</evidence>
<gene>
    <name evidence="2" type="ORF">PG996_012513</name>
</gene>
<dbReference type="InterPro" id="IPR023213">
    <property type="entry name" value="CAT-like_dom_sf"/>
</dbReference>
<proteinExistence type="predicted"/>
<comment type="caution">
    <text evidence="2">The sequence shown here is derived from an EMBL/GenBank/DDBJ whole genome shotgun (WGS) entry which is preliminary data.</text>
</comment>
<dbReference type="PANTHER" id="PTHR28037:SF1">
    <property type="entry name" value="ALCOHOL O-ACETYLTRANSFERASE 1-RELATED"/>
    <property type="match status" value="1"/>
</dbReference>
<dbReference type="Proteomes" id="UP001446871">
    <property type="component" value="Unassembled WGS sequence"/>
</dbReference>
<evidence type="ECO:0000313" key="3">
    <source>
        <dbReference type="Proteomes" id="UP001446871"/>
    </source>
</evidence>
<feature type="region of interest" description="Disordered" evidence="1">
    <location>
        <begin position="540"/>
        <end position="565"/>
    </location>
</feature>
<dbReference type="InterPro" id="IPR052058">
    <property type="entry name" value="Alcohol_O-acetyltransferase"/>
</dbReference>
<name>A0ABR1U3D7_9PEZI</name>
<feature type="compositionally biased region" description="Low complexity" evidence="1">
    <location>
        <begin position="344"/>
        <end position="356"/>
    </location>
</feature>
<organism evidence="2 3">
    <name type="scientific">Apiospora saccharicola</name>
    <dbReference type="NCBI Taxonomy" id="335842"/>
    <lineage>
        <taxon>Eukaryota</taxon>
        <taxon>Fungi</taxon>
        <taxon>Dikarya</taxon>
        <taxon>Ascomycota</taxon>
        <taxon>Pezizomycotina</taxon>
        <taxon>Sordariomycetes</taxon>
        <taxon>Xylariomycetidae</taxon>
        <taxon>Amphisphaeriales</taxon>
        <taxon>Apiosporaceae</taxon>
        <taxon>Apiospora</taxon>
    </lineage>
</organism>
<evidence type="ECO:0000313" key="2">
    <source>
        <dbReference type="EMBL" id="KAK8053212.1"/>
    </source>
</evidence>
<dbReference type="InterPro" id="IPR010828">
    <property type="entry name" value="Atf2/Sli1-like"/>
</dbReference>
<sequence length="669" mass="72823">MPCFGRRKDDDHETMPACRPKVLRSLGALGYLPFPFNREKFESALHSLNVYYGFALTCRYAIPAALRGEADEDALREHFEKAVALAVLDHPLLQVGLADESTKEPVWVRLDLIDLRHHIQWQTVPMDLDVKLSRSSSSSSTATIGNVMDTALEDVIKAQHDMPFPDLEARPGWKMVVLRAPDLGYLEAFFGLNHANADGESAKMFQRTLLEKLNLLSATSSSSSLSPPVLSNLDLQDHILTLPVMPASKFTPAHETLMDLPLSPAWAASIVLKQILPSWLRSHPLKPLPWAPQRPVPVRTALRLVHVDDAALGRVLDACRSHDTTLTGLVQAISVTSLAMRTPAAAAATPQTSSSTKQKKKKKKDKPLPIILGTPVSMHRYIRPEALGAKAQGPDRAMVNSVTYCFHKYHGRRLATLYDLAGHVVRDNDTFDDATSEKDSTAAAVVNNADNNNDNNIEANALRLDDALWKQATRIRRQLAQKLAQGTRNDLTGLMRFVPDFRTRMAEEMAAQGRPRDMTVQLSNLGVLDGGSGAIEVQPEKTPLQSTVKDCSGSSTSSDVAEKKEEAQDSAVVVGAIQGEEPSKIQSRKSQAPWTIERAMFTQSGIPHGVALVVNSVAVKGKGLSIAVNWQAGLVDEGVAAGLAADLESWLGSLGRGDHISFSGSQVKA</sequence>
<dbReference type="EMBL" id="JAQQWM010000008">
    <property type="protein sequence ID" value="KAK8053212.1"/>
    <property type="molecule type" value="Genomic_DNA"/>
</dbReference>
<reference evidence="2 3" key="1">
    <citation type="submission" date="2023-01" db="EMBL/GenBank/DDBJ databases">
        <title>Analysis of 21 Apiospora genomes using comparative genomics revels a genus with tremendous synthesis potential of carbohydrate active enzymes and secondary metabolites.</title>
        <authorList>
            <person name="Sorensen T."/>
        </authorList>
    </citation>
    <scope>NUCLEOTIDE SEQUENCE [LARGE SCALE GENOMIC DNA]</scope>
    <source>
        <strain evidence="2 3">CBS 83171</strain>
    </source>
</reference>
<feature type="compositionally biased region" description="Polar residues" evidence="1">
    <location>
        <begin position="543"/>
        <end position="559"/>
    </location>
</feature>